<dbReference type="Gene3D" id="2.30.130.10">
    <property type="entry name" value="PUA domain"/>
    <property type="match status" value="1"/>
</dbReference>
<keyword evidence="3" id="KW-1185">Reference proteome</keyword>
<evidence type="ECO:0000313" key="3">
    <source>
        <dbReference type="Proteomes" id="UP000032408"/>
    </source>
</evidence>
<evidence type="ECO:0000259" key="1">
    <source>
        <dbReference type="SMART" id="SM00359"/>
    </source>
</evidence>
<dbReference type="CDD" id="cd21149">
    <property type="entry name" value="PUA_archaeosine_TGT"/>
    <property type="match status" value="1"/>
</dbReference>
<dbReference type="NCBIfam" id="TIGR00451">
    <property type="entry name" value="unchar_dom_2"/>
    <property type="match status" value="1"/>
</dbReference>
<dbReference type="Pfam" id="PF14810">
    <property type="entry name" value="TGT_C2"/>
    <property type="match status" value="1"/>
</dbReference>
<dbReference type="InterPro" id="IPR002478">
    <property type="entry name" value="PUA"/>
</dbReference>
<dbReference type="SMART" id="SM00359">
    <property type="entry name" value="PUA"/>
    <property type="match status" value="1"/>
</dbReference>
<dbReference type="SUPFAM" id="SSF88802">
    <property type="entry name" value="Pre-PUA domain"/>
    <property type="match status" value="1"/>
</dbReference>
<reference evidence="2 3" key="2">
    <citation type="journal article" date="2016" name="ISME J.">
        <title>Physiological and genomic characterization of two novel marine thaumarchaeal strains indicates niche differentiation.</title>
        <authorList>
            <person name="Bayer B."/>
            <person name="Vojvoda J."/>
            <person name="Offre P."/>
            <person name="Alves R.J."/>
            <person name="Elisabeth N.H."/>
            <person name="Garcia J.A."/>
            <person name="Volland J.M."/>
            <person name="Srivastava A."/>
            <person name="Schleper C."/>
            <person name="Herndl G.J."/>
        </authorList>
    </citation>
    <scope>NUCLEOTIDE SEQUENCE [LARGE SCALE GENOMIC DNA]</scope>
    <source>
        <strain evidence="2 3">NF5</strain>
    </source>
</reference>
<feature type="domain" description="PUA" evidence="1">
    <location>
        <begin position="78"/>
        <end position="151"/>
    </location>
</feature>
<dbReference type="GO" id="GO:0003723">
    <property type="term" value="F:RNA binding"/>
    <property type="evidence" value="ECO:0007669"/>
    <property type="project" value="InterPro"/>
</dbReference>
<evidence type="ECO:0000313" key="2">
    <source>
        <dbReference type="EMBL" id="AJW69980.1"/>
    </source>
</evidence>
<dbReference type="STRING" id="1580092.NADRNF5_0282"/>
<dbReference type="SUPFAM" id="SSF88697">
    <property type="entry name" value="PUA domain-like"/>
    <property type="match status" value="1"/>
</dbReference>
<dbReference type="InterPro" id="IPR029402">
    <property type="entry name" value="TGT_C2"/>
</dbReference>
<accession>A0A0D5C0X5</accession>
<dbReference type="AlphaFoldDB" id="A0A0D5C0X5"/>
<dbReference type="Pfam" id="PF01472">
    <property type="entry name" value="PUA"/>
    <property type="match status" value="1"/>
</dbReference>
<protein>
    <submittedName>
        <fullName evidence="2">PUA domain-containing protein</fullName>
    </submittedName>
</protein>
<dbReference type="PROSITE" id="PS50890">
    <property type="entry name" value="PUA"/>
    <property type="match status" value="1"/>
</dbReference>
<dbReference type="InterPro" id="IPR036974">
    <property type="entry name" value="PUA_sf"/>
</dbReference>
<proteinExistence type="predicted"/>
<dbReference type="EMBL" id="CP011070">
    <property type="protein sequence ID" value="AJW69980.1"/>
    <property type="molecule type" value="Genomic_DNA"/>
</dbReference>
<dbReference type="Gene3D" id="3.10.450.90">
    <property type="entry name" value="ArcTGT, C2 domain"/>
    <property type="match status" value="1"/>
</dbReference>
<name>A0A0D5C0X5_9ARCH</name>
<gene>
    <name evidence="2" type="ORF">NADRNF5_0282</name>
</gene>
<dbReference type="InterPro" id="IPR004521">
    <property type="entry name" value="Uncharacterised_CHP00451"/>
</dbReference>
<dbReference type="InterPro" id="IPR015947">
    <property type="entry name" value="PUA-like_sf"/>
</dbReference>
<dbReference type="KEGG" id="nin:NADRNF5_0282"/>
<dbReference type="Proteomes" id="UP000032408">
    <property type="component" value="Chromosome"/>
</dbReference>
<dbReference type="HOGENOM" id="CLU_116577_2_0_2"/>
<sequence length="159" mass="17636">MGMEQILKLQYSLDALFGNGVSKYLPKNIEMIFSRKTGRIRTVSHDGKLLCTLRIDGGLAISPYFAQILLKSKKFKENCVEVNQDAAPFVMEGKSVFCKHVVWCGNKVKISADTPVLFKDKVIAVGKAVLSHEMISDFNRGVAVKVRDSLKSPKGEIES</sequence>
<organism evidence="2 3">
    <name type="scientific">Nitrosopumilus adriaticus</name>
    <dbReference type="NCBI Taxonomy" id="1580092"/>
    <lineage>
        <taxon>Archaea</taxon>
        <taxon>Nitrososphaerota</taxon>
        <taxon>Nitrososphaeria</taxon>
        <taxon>Nitrosopumilales</taxon>
        <taxon>Nitrosopumilaceae</taxon>
        <taxon>Nitrosopumilus</taxon>
    </lineage>
</organism>
<reference evidence="3" key="1">
    <citation type="submission" date="2015-03" db="EMBL/GenBank/DDBJ databases">
        <title>Characterization of two novel Thaumarchaeota isolated from the Northern Adriatic Sea.</title>
        <authorList>
            <person name="Bayer B."/>
            <person name="Vojvoda J."/>
            <person name="Offre P."/>
            <person name="Srivastava A."/>
            <person name="Elisabeth N."/>
            <person name="Garcia J.A.L."/>
            <person name="Schleper C."/>
            <person name="Herndl G.J."/>
        </authorList>
    </citation>
    <scope>NUCLEOTIDE SEQUENCE [LARGE SCALE GENOMIC DNA]</scope>
    <source>
        <strain evidence="3">NF5</strain>
    </source>
</reference>
<dbReference type="InterPro" id="IPR038250">
    <property type="entry name" value="TGT_C2_sf"/>
</dbReference>